<reference evidence="2" key="1">
    <citation type="submission" date="2020-11" db="EMBL/GenBank/DDBJ databases">
        <authorList>
            <consortium name="DOE Joint Genome Institute"/>
            <person name="Ahrendt S."/>
            <person name="Riley R."/>
            <person name="Andreopoulos W."/>
            <person name="Labutti K."/>
            <person name="Pangilinan J."/>
            <person name="Ruiz-Duenas F.J."/>
            <person name="Barrasa J.M."/>
            <person name="Sanchez-Garcia M."/>
            <person name="Camarero S."/>
            <person name="Miyauchi S."/>
            <person name="Serrano A."/>
            <person name="Linde D."/>
            <person name="Babiker R."/>
            <person name="Drula E."/>
            <person name="Ayuso-Fernandez I."/>
            <person name="Pacheco R."/>
            <person name="Padilla G."/>
            <person name="Ferreira P."/>
            <person name="Barriuso J."/>
            <person name="Kellner H."/>
            <person name="Castanera R."/>
            <person name="Alfaro M."/>
            <person name="Ramirez L."/>
            <person name="Pisabarro A.G."/>
            <person name="Kuo A."/>
            <person name="Tritt A."/>
            <person name="Lipzen A."/>
            <person name="He G."/>
            <person name="Yan M."/>
            <person name="Ng V."/>
            <person name="Cullen D."/>
            <person name="Martin F."/>
            <person name="Rosso M.-N."/>
            <person name="Henrissat B."/>
            <person name="Hibbett D."/>
            <person name="Martinez A.T."/>
            <person name="Grigoriev I.V."/>
        </authorList>
    </citation>
    <scope>NUCLEOTIDE SEQUENCE</scope>
    <source>
        <strain evidence="2">MF-IS2</strain>
    </source>
</reference>
<gene>
    <name evidence="2" type="ORF">P691DRAFT_791465</name>
</gene>
<evidence type="ECO:0000313" key="3">
    <source>
        <dbReference type="Proteomes" id="UP000807342"/>
    </source>
</evidence>
<dbReference type="AlphaFoldDB" id="A0A9P5WYC4"/>
<name>A0A9P5WYC4_9AGAR</name>
<keyword evidence="3" id="KW-1185">Reference proteome</keyword>
<organism evidence="2 3">
    <name type="scientific">Macrolepiota fuliginosa MF-IS2</name>
    <dbReference type="NCBI Taxonomy" id="1400762"/>
    <lineage>
        <taxon>Eukaryota</taxon>
        <taxon>Fungi</taxon>
        <taxon>Dikarya</taxon>
        <taxon>Basidiomycota</taxon>
        <taxon>Agaricomycotina</taxon>
        <taxon>Agaricomycetes</taxon>
        <taxon>Agaricomycetidae</taxon>
        <taxon>Agaricales</taxon>
        <taxon>Agaricineae</taxon>
        <taxon>Agaricaceae</taxon>
        <taxon>Macrolepiota</taxon>
    </lineage>
</organism>
<evidence type="ECO:0000256" key="1">
    <source>
        <dbReference type="SAM" id="MobiDB-lite"/>
    </source>
</evidence>
<dbReference type="EMBL" id="MU151936">
    <property type="protein sequence ID" value="KAF9441363.1"/>
    <property type="molecule type" value="Genomic_DNA"/>
</dbReference>
<dbReference type="OrthoDB" id="2689990at2759"/>
<proteinExistence type="predicted"/>
<accession>A0A9P5WYC4</accession>
<sequence>MPIVVRPTPPLTHNQSHSPVVLPDKGPLQNGPPEDGSPQSELSYDDHGFDNGDLGDPFFGNLATVNPAPSQLLRGRPTIIPGFEGQPRPFVIPDIIRKKMEKGWCSDLKIRGQQYTVDDTTNTLVSVDKPLVDTDENWLSFNEWQQAWPRFLKLISMYLPSIHSMWKKHYKRILMAPDQASNWYTWHNYDIKIRKQSLHIPIDPKHFHQRIWNHIDAENLRKHAMQLPQCSTPRPGPIHHHYQPNLALHRPTGDLQPIAFSVETPVTAPENALQLYKSMAVPLSSSAQALKAGGVMDRDSPSVSPSMAYLAAAPLTATGSIGAPYARTLTMGRKCVLPSEFHPIITPLIADAWEQELHQYRTSSTPLYRPLFEIAPQTPYWTFLHFPIGYYTQIYVREFLPDHTRFIIPPR</sequence>
<evidence type="ECO:0000313" key="2">
    <source>
        <dbReference type="EMBL" id="KAF9441363.1"/>
    </source>
</evidence>
<comment type="caution">
    <text evidence="2">The sequence shown here is derived from an EMBL/GenBank/DDBJ whole genome shotgun (WGS) entry which is preliminary data.</text>
</comment>
<feature type="region of interest" description="Disordered" evidence="1">
    <location>
        <begin position="1"/>
        <end position="50"/>
    </location>
</feature>
<dbReference type="Proteomes" id="UP000807342">
    <property type="component" value="Unassembled WGS sequence"/>
</dbReference>
<protein>
    <submittedName>
        <fullName evidence="2">Uncharacterized protein</fullName>
    </submittedName>
</protein>